<keyword evidence="2" id="KW-0695">RNA-directed DNA polymerase</keyword>
<organism evidence="2 3">
    <name type="scientific">Cinara cedri</name>
    <dbReference type="NCBI Taxonomy" id="506608"/>
    <lineage>
        <taxon>Eukaryota</taxon>
        <taxon>Metazoa</taxon>
        <taxon>Ecdysozoa</taxon>
        <taxon>Arthropoda</taxon>
        <taxon>Hexapoda</taxon>
        <taxon>Insecta</taxon>
        <taxon>Pterygota</taxon>
        <taxon>Neoptera</taxon>
        <taxon>Paraneoptera</taxon>
        <taxon>Hemiptera</taxon>
        <taxon>Sternorrhyncha</taxon>
        <taxon>Aphidomorpha</taxon>
        <taxon>Aphidoidea</taxon>
        <taxon>Aphididae</taxon>
        <taxon>Lachninae</taxon>
        <taxon>Cinara</taxon>
    </lineage>
</organism>
<accession>A0A5E4NAU0</accession>
<dbReference type="OrthoDB" id="6627741at2759"/>
<dbReference type="InterPro" id="IPR000477">
    <property type="entry name" value="RT_dom"/>
</dbReference>
<evidence type="ECO:0000313" key="3">
    <source>
        <dbReference type="Proteomes" id="UP000325440"/>
    </source>
</evidence>
<dbReference type="Pfam" id="PF00078">
    <property type="entry name" value="RVT_1"/>
    <property type="match status" value="1"/>
</dbReference>
<evidence type="ECO:0000313" key="2">
    <source>
        <dbReference type="EMBL" id="VVC40817.1"/>
    </source>
</evidence>
<gene>
    <name evidence="2" type="ORF">CINCED_3A007116</name>
</gene>
<dbReference type="InterPro" id="IPR043502">
    <property type="entry name" value="DNA/RNA_pol_sf"/>
</dbReference>
<proteinExistence type="predicted"/>
<dbReference type="InterPro" id="IPR043128">
    <property type="entry name" value="Rev_trsase/Diguanyl_cyclase"/>
</dbReference>
<keyword evidence="2" id="KW-0808">Transferase</keyword>
<dbReference type="AlphaFoldDB" id="A0A5E4NAU0"/>
<dbReference type="CDD" id="cd01650">
    <property type="entry name" value="RT_nLTR_like"/>
    <property type="match status" value="1"/>
</dbReference>
<protein>
    <submittedName>
        <fullName evidence="2">Reverse transcriptase domain</fullName>
    </submittedName>
</protein>
<keyword evidence="3" id="KW-1185">Reference proteome</keyword>
<dbReference type="Gene3D" id="3.30.70.270">
    <property type="match status" value="1"/>
</dbReference>
<sequence length="342" mass="40277">MKKPYPIYMHNLVELVWKEEKIREDWRTALVCPMYKKNDPLEFNNYRGIALLNTIYKVLPYCILDRIKPISEGLLGDNQRGFRPNRSTTDQIFIIRQVLQKMWEFDKVYTLFVDFEKAYDSIHRPTLFNILKEFNMPRKLINLIKATMGNFELKIKIASSTSKSFKVTSDLRQGDALSLILFNLVLEKVVRDMNISEGITLGLSKIGLLAYSDDIAIIGDNIEIVKIHCKKLMDAASKVGLRINDGKTEYMKLNRRDRTYRHRESMNVDGHIFHRVPQFKYLETWASRKIEEIRLDTFERKVVRRIYGPCLDTGTKEWRIRTNKYITCSKDQVFQGKSQKED</sequence>
<dbReference type="PANTHER" id="PTHR47027">
    <property type="entry name" value="REVERSE TRANSCRIPTASE DOMAIN-CONTAINING PROTEIN"/>
    <property type="match status" value="1"/>
</dbReference>
<evidence type="ECO:0000259" key="1">
    <source>
        <dbReference type="PROSITE" id="PS50878"/>
    </source>
</evidence>
<name>A0A5E4NAU0_9HEMI</name>
<reference evidence="2 3" key="1">
    <citation type="submission" date="2019-08" db="EMBL/GenBank/DDBJ databases">
        <authorList>
            <person name="Alioto T."/>
            <person name="Alioto T."/>
            <person name="Gomez Garrido J."/>
        </authorList>
    </citation>
    <scope>NUCLEOTIDE SEQUENCE [LARGE SCALE GENOMIC DNA]</scope>
</reference>
<dbReference type="PANTHER" id="PTHR47027:SF20">
    <property type="entry name" value="REVERSE TRANSCRIPTASE-LIKE PROTEIN WITH RNA-DIRECTED DNA POLYMERASE DOMAIN"/>
    <property type="match status" value="1"/>
</dbReference>
<dbReference type="EMBL" id="CABPRJ010001908">
    <property type="protein sequence ID" value="VVC40817.1"/>
    <property type="molecule type" value="Genomic_DNA"/>
</dbReference>
<feature type="domain" description="Reverse transcriptase" evidence="1">
    <location>
        <begin position="15"/>
        <end position="290"/>
    </location>
</feature>
<dbReference type="Proteomes" id="UP000325440">
    <property type="component" value="Unassembled WGS sequence"/>
</dbReference>
<keyword evidence="2" id="KW-0548">Nucleotidyltransferase</keyword>
<dbReference type="GO" id="GO:0003964">
    <property type="term" value="F:RNA-directed DNA polymerase activity"/>
    <property type="evidence" value="ECO:0007669"/>
    <property type="project" value="UniProtKB-KW"/>
</dbReference>
<dbReference type="PROSITE" id="PS50878">
    <property type="entry name" value="RT_POL"/>
    <property type="match status" value="1"/>
</dbReference>
<dbReference type="SUPFAM" id="SSF56672">
    <property type="entry name" value="DNA/RNA polymerases"/>
    <property type="match status" value="1"/>
</dbReference>